<name>A0A0V0RFY7_9BILA</name>
<organism evidence="2 3">
    <name type="scientific">Trichinella nelsoni</name>
    <dbReference type="NCBI Taxonomy" id="6336"/>
    <lineage>
        <taxon>Eukaryota</taxon>
        <taxon>Metazoa</taxon>
        <taxon>Ecdysozoa</taxon>
        <taxon>Nematoda</taxon>
        <taxon>Enoplea</taxon>
        <taxon>Dorylaimia</taxon>
        <taxon>Trichinellida</taxon>
        <taxon>Trichinellidae</taxon>
        <taxon>Trichinella</taxon>
    </lineage>
</organism>
<keyword evidence="1" id="KW-0812">Transmembrane</keyword>
<reference evidence="2 3" key="1">
    <citation type="submission" date="2015-01" db="EMBL/GenBank/DDBJ databases">
        <title>Evolution of Trichinella species and genotypes.</title>
        <authorList>
            <person name="Korhonen P.K."/>
            <person name="Edoardo P."/>
            <person name="Giuseppe L.R."/>
            <person name="Gasser R.B."/>
        </authorList>
    </citation>
    <scope>NUCLEOTIDE SEQUENCE [LARGE SCALE GENOMIC DNA]</scope>
    <source>
        <strain evidence="2">ISS37</strain>
    </source>
</reference>
<gene>
    <name evidence="2" type="ORF">T07_4589</name>
</gene>
<evidence type="ECO:0000313" key="2">
    <source>
        <dbReference type="EMBL" id="KRX13409.1"/>
    </source>
</evidence>
<dbReference type="PROSITE" id="PS51257">
    <property type="entry name" value="PROKAR_LIPOPROTEIN"/>
    <property type="match status" value="1"/>
</dbReference>
<keyword evidence="1" id="KW-0472">Membrane</keyword>
<dbReference type="Proteomes" id="UP000054630">
    <property type="component" value="Unassembled WGS sequence"/>
</dbReference>
<keyword evidence="3" id="KW-1185">Reference proteome</keyword>
<evidence type="ECO:0000256" key="1">
    <source>
        <dbReference type="SAM" id="Phobius"/>
    </source>
</evidence>
<protein>
    <submittedName>
        <fullName evidence="2">Uncharacterized protein</fullName>
    </submittedName>
</protein>
<evidence type="ECO:0000313" key="3">
    <source>
        <dbReference type="Proteomes" id="UP000054630"/>
    </source>
</evidence>
<dbReference type="EMBL" id="JYDL01000203">
    <property type="protein sequence ID" value="KRX13409.1"/>
    <property type="molecule type" value="Genomic_DNA"/>
</dbReference>
<feature type="transmembrane region" description="Helical" evidence="1">
    <location>
        <begin position="20"/>
        <end position="43"/>
    </location>
</feature>
<dbReference type="AlphaFoldDB" id="A0A0V0RFY7"/>
<keyword evidence="1" id="KW-1133">Transmembrane helix</keyword>
<proteinExistence type="predicted"/>
<accession>A0A0V0RFY7</accession>
<sequence>MRVMQLSTVYKISTNFTHLFALISCLASQIYVFQGQGYVWAAFDKKRFHDEKKFTLIDELYVHVNQVKYNELNIYSNVMSIAYSESLCNSTNIRNFMRVRCEQNGAEKLRKIKSVAAIAAFSRGSKIQIHY</sequence>
<comment type="caution">
    <text evidence="2">The sequence shown here is derived from an EMBL/GenBank/DDBJ whole genome shotgun (WGS) entry which is preliminary data.</text>
</comment>